<dbReference type="Proteomes" id="UP000256488">
    <property type="component" value="Unassembled WGS sequence"/>
</dbReference>
<keyword evidence="1" id="KW-0812">Transmembrane</keyword>
<evidence type="ECO:0000313" key="3">
    <source>
        <dbReference type="Proteomes" id="UP000256488"/>
    </source>
</evidence>
<evidence type="ECO:0000256" key="1">
    <source>
        <dbReference type="SAM" id="Phobius"/>
    </source>
</evidence>
<gene>
    <name evidence="2" type="ORF">CAI16_19735</name>
</gene>
<dbReference type="EMBL" id="NFZX01000097">
    <property type="protein sequence ID" value="RFA31827.1"/>
    <property type="molecule type" value="Genomic_DNA"/>
</dbReference>
<proteinExistence type="predicted"/>
<evidence type="ECO:0000313" key="2">
    <source>
        <dbReference type="EMBL" id="RFA31827.1"/>
    </source>
</evidence>
<protein>
    <submittedName>
        <fullName evidence="2">YvrJ family protein</fullName>
    </submittedName>
</protein>
<reference evidence="2 3" key="1">
    <citation type="submission" date="2017-05" db="EMBL/GenBank/DDBJ databases">
        <title>Virgibacillus sp. AK90 isolated from a saltern of Kakinada, India.</title>
        <authorList>
            <person name="Gupta V."/>
            <person name="Sidhu C."/>
            <person name="Korpole S."/>
            <person name="Pinnaka A.K."/>
        </authorList>
    </citation>
    <scope>NUCLEOTIDE SEQUENCE [LARGE SCALE GENOMIC DNA]</scope>
    <source>
        <strain evidence="2 3">AK90</strain>
    </source>
</reference>
<keyword evidence="1" id="KW-0472">Membrane</keyword>
<keyword evidence="1" id="KW-1133">Transmembrane helix</keyword>
<accession>A0A3E0WI70</accession>
<dbReference type="Pfam" id="PF12841">
    <property type="entry name" value="YvrJ"/>
    <property type="match status" value="1"/>
</dbReference>
<comment type="caution">
    <text evidence="2">The sequence shown here is derived from an EMBL/GenBank/DDBJ whole genome shotgun (WGS) entry which is preliminary data.</text>
</comment>
<sequence length="61" mass="7300">MYKLLILEVFKLVTDEWITLIGNFGFPIALIIYLFIRFEKKIEKLEKVIVNLSESIRQIKK</sequence>
<dbReference type="InterPro" id="IPR024419">
    <property type="entry name" value="YvrJ"/>
</dbReference>
<organism evidence="2 3">
    <name type="scientific">Virgibacillus dokdonensis</name>
    <dbReference type="NCBI Taxonomy" id="302167"/>
    <lineage>
        <taxon>Bacteria</taxon>
        <taxon>Bacillati</taxon>
        <taxon>Bacillota</taxon>
        <taxon>Bacilli</taxon>
        <taxon>Bacillales</taxon>
        <taxon>Bacillaceae</taxon>
        <taxon>Virgibacillus</taxon>
    </lineage>
</organism>
<dbReference type="AlphaFoldDB" id="A0A3E0WI70"/>
<name>A0A3E0WI70_9BACI</name>
<feature type="transmembrane region" description="Helical" evidence="1">
    <location>
        <begin position="17"/>
        <end position="36"/>
    </location>
</feature>